<gene>
    <name evidence="1" type="primary">gatB</name>
    <name evidence="1" type="ORF">VSR83_10040</name>
</gene>
<name>A0ACC6RFQ3_9BURK</name>
<proteinExistence type="predicted"/>
<evidence type="ECO:0000313" key="2">
    <source>
        <dbReference type="Proteomes" id="UP001392318"/>
    </source>
</evidence>
<dbReference type="EMBL" id="JAYMRU010000006">
    <property type="protein sequence ID" value="MEM5400423.1"/>
    <property type="molecule type" value="Genomic_DNA"/>
</dbReference>
<comment type="caution">
    <text evidence="1">The sequence shown here is derived from an EMBL/GenBank/DDBJ whole genome shotgun (WGS) entry which is preliminary data.</text>
</comment>
<dbReference type="Proteomes" id="UP001392318">
    <property type="component" value="Unassembled WGS sequence"/>
</dbReference>
<reference evidence="1" key="1">
    <citation type="submission" date="2024-01" db="EMBL/GenBank/DDBJ databases">
        <title>The diversity of rhizobia nodulating Mimosa spp. in eleven states of Brazil covering several biomes is determined by host plant, location, and edaphic factors.</title>
        <authorList>
            <person name="Rouws L."/>
            <person name="Barauna A."/>
            <person name="Beukes C."/>
            <person name="De Faria S.M."/>
            <person name="Gross E."/>
            <person name="Dos Reis Junior F.B."/>
            <person name="Simon M."/>
            <person name="Maluk M."/>
            <person name="Odee D.W."/>
            <person name="Kenicer G."/>
            <person name="Young J.P.W."/>
            <person name="Reis V.M."/>
            <person name="Zilli J."/>
            <person name="James E.K."/>
        </authorList>
    </citation>
    <scope>NUCLEOTIDE SEQUENCE</scope>
    <source>
        <strain evidence="1">JPY452</strain>
    </source>
</reference>
<accession>A0ACC6RFQ3</accession>
<organism evidence="1 2">
    <name type="scientific">Paraburkholderia unamae</name>
    <dbReference type="NCBI Taxonomy" id="219649"/>
    <lineage>
        <taxon>Bacteria</taxon>
        <taxon>Pseudomonadati</taxon>
        <taxon>Pseudomonadota</taxon>
        <taxon>Betaproteobacteria</taxon>
        <taxon>Burkholderiales</taxon>
        <taxon>Burkholderiaceae</taxon>
        <taxon>Paraburkholderia</taxon>
    </lineage>
</organism>
<keyword evidence="2" id="KW-1185">Reference proteome</keyword>
<protein>
    <submittedName>
        <fullName evidence="1">Asp-tRNA(Asn)/Glu-tRNA(Gln) amidotransferase subunit GatB</fullName>
    </submittedName>
</protein>
<evidence type="ECO:0000313" key="1">
    <source>
        <dbReference type="EMBL" id="MEM5400423.1"/>
    </source>
</evidence>
<sequence length="491" mass="53588">MATQWEVVIGLETHAQLSTASKIFSGASTQFGAAPNSQACPVDLALPGVLPVMNRGAVERAIQFGLAINATIAPRSIFARKNYFYPDLPKGYQISQYEIPVVQGGQITIQVPANEKAGKEAYEKTVNLTRAHLEEDAGKSLHEDFAGMTGIDLNRAGTPLLEIVTEPEMRSAAEAVAYAKSLHSLVVWLGICDGNMQEGSFRCDANVSVRPVGQKEFGTRAEIKNLNSFRFLEEAIQYEVRRQIELIEDGGTVVQETRLYDPDKRETRSMRSKEDAHDYRYFPDPDLMPLVIDAAWVERVKGELPELPATMQTRFVEQYGVTPYDANVLTSSKAMAAYFEAVVAKAGAAQAKAAANWLMGEVSSQLNREGLDIADSPVSAAQFAVLLARIADGTISNKIAKEVFQAMWDEKATDVDAADRIIEAKGLKQISDTGALEAIIDEVLAANQKSVEEFRAGKEKAFNALIGQAMKATKGKANPQQVNELLKKKLG</sequence>